<proteinExistence type="predicted"/>
<dbReference type="EMBL" id="JABTDW010000001">
    <property type="protein sequence ID" value="NSB11942.1"/>
    <property type="molecule type" value="Genomic_DNA"/>
</dbReference>
<protein>
    <submittedName>
        <fullName evidence="1">Trans-aconitate methyltransferase</fullName>
    </submittedName>
</protein>
<sequence>MMATNNKCILAYGLKEDEIKKIESQNIKVIEISNNMTLMTLEDIIHGNKNEDSYEEMQLSEKALIFNGFKDEQLKVTIRYIRGFIQGGVLAVSTPQNYKWTFKYLLEHLVEEREWYKEQQKGRK</sequence>
<dbReference type="AlphaFoldDB" id="A0AAE5H086"/>
<accession>A0AAE5H086</accession>
<evidence type="ECO:0000313" key="1">
    <source>
        <dbReference type="EMBL" id="NSB11942.1"/>
    </source>
</evidence>
<keyword evidence="1" id="KW-0808">Transferase</keyword>
<dbReference type="GO" id="GO:0032259">
    <property type="term" value="P:methylation"/>
    <property type="evidence" value="ECO:0007669"/>
    <property type="project" value="UniProtKB-KW"/>
</dbReference>
<evidence type="ECO:0000313" key="2">
    <source>
        <dbReference type="Proteomes" id="UP000822184"/>
    </source>
</evidence>
<comment type="caution">
    <text evidence="1">The sequence shown here is derived from an EMBL/GenBank/DDBJ whole genome shotgun (WGS) entry which is preliminary data.</text>
</comment>
<keyword evidence="1" id="KW-0489">Methyltransferase</keyword>
<dbReference type="Pfam" id="PF12646">
    <property type="entry name" value="DUF3783"/>
    <property type="match status" value="1"/>
</dbReference>
<reference evidence="1" key="1">
    <citation type="submission" date="2020-06" db="EMBL/GenBank/DDBJ databases">
        <title>Genomic insights into acetone-butanol-ethanol (ABE) fermentation by sequencing solventogenic clostridia strains.</title>
        <authorList>
            <person name="Brown S."/>
        </authorList>
    </citation>
    <scope>NUCLEOTIDE SEQUENCE</scope>
    <source>
        <strain evidence="1">DJ123</strain>
    </source>
</reference>
<dbReference type="InterPro" id="IPR016621">
    <property type="entry name" value="UCP014543"/>
</dbReference>
<dbReference type="Proteomes" id="UP000822184">
    <property type="component" value="Unassembled WGS sequence"/>
</dbReference>
<dbReference type="GO" id="GO:0008168">
    <property type="term" value="F:methyltransferase activity"/>
    <property type="evidence" value="ECO:0007669"/>
    <property type="project" value="UniProtKB-KW"/>
</dbReference>
<organism evidence="1 2">
    <name type="scientific">Clostridium beijerinckii</name>
    <name type="common">Clostridium MP</name>
    <dbReference type="NCBI Taxonomy" id="1520"/>
    <lineage>
        <taxon>Bacteria</taxon>
        <taxon>Bacillati</taxon>
        <taxon>Bacillota</taxon>
        <taxon>Clostridia</taxon>
        <taxon>Eubacteriales</taxon>
        <taxon>Clostridiaceae</taxon>
        <taxon>Clostridium</taxon>
    </lineage>
</organism>
<name>A0AAE5H086_CLOBE</name>
<gene>
    <name evidence="1" type="ORF">BCD95_000201</name>
</gene>
<dbReference type="PIRSF" id="PIRSF014543">
    <property type="entry name" value="UCP014543"/>
    <property type="match status" value="1"/>
</dbReference>